<protein>
    <recommendedName>
        <fullName evidence="6">GH43/DUF377 family glycosyl hydrolase</fullName>
    </recommendedName>
</protein>
<dbReference type="PIRSF" id="PIRSF016202">
    <property type="entry name" value="PH1107"/>
    <property type="match status" value="1"/>
</dbReference>
<dbReference type="PANTHER" id="PTHR34106">
    <property type="entry name" value="GLYCOSIDASE"/>
    <property type="match status" value="1"/>
</dbReference>
<dbReference type="InterPro" id="IPR007184">
    <property type="entry name" value="Mannoside_phosphorylase"/>
</dbReference>
<reference evidence="4" key="1">
    <citation type="journal article" date="2014" name="Int. J. Syst. Evol. Microbiol.">
        <title>Complete genome sequence of Corynebacterium casei LMG S-19264T (=DSM 44701T), isolated from a smear-ripened cheese.</title>
        <authorList>
            <consortium name="US DOE Joint Genome Institute (JGI-PGF)"/>
            <person name="Walter F."/>
            <person name="Albersmeier A."/>
            <person name="Kalinowski J."/>
            <person name="Ruckert C."/>
        </authorList>
    </citation>
    <scope>NUCLEOTIDE SEQUENCE</scope>
    <source>
        <strain evidence="4">CGMCC 1.12997</strain>
    </source>
</reference>
<keyword evidence="2" id="KW-0808">Transferase</keyword>
<dbReference type="CDD" id="cd18610">
    <property type="entry name" value="GH130_BT3780-like"/>
    <property type="match status" value="1"/>
</dbReference>
<evidence type="ECO:0008006" key="6">
    <source>
        <dbReference type="Google" id="ProtNLM"/>
    </source>
</evidence>
<keyword evidence="1" id="KW-0328">Glycosyltransferase</keyword>
<comment type="similarity">
    <text evidence="3">Belongs to the glycosyl hydrolase 130 family.</text>
</comment>
<dbReference type="GO" id="GO:0016757">
    <property type="term" value="F:glycosyltransferase activity"/>
    <property type="evidence" value="ECO:0007669"/>
    <property type="project" value="UniProtKB-KW"/>
</dbReference>
<evidence type="ECO:0000313" key="5">
    <source>
        <dbReference type="Proteomes" id="UP000647241"/>
    </source>
</evidence>
<accession>A0A917H3X0</accession>
<organism evidence="4 5">
    <name type="scientific">Edaphobacter dinghuensis</name>
    <dbReference type="NCBI Taxonomy" id="1560005"/>
    <lineage>
        <taxon>Bacteria</taxon>
        <taxon>Pseudomonadati</taxon>
        <taxon>Acidobacteriota</taxon>
        <taxon>Terriglobia</taxon>
        <taxon>Terriglobales</taxon>
        <taxon>Acidobacteriaceae</taxon>
        <taxon>Edaphobacter</taxon>
    </lineage>
</organism>
<dbReference type="Gene3D" id="2.115.10.20">
    <property type="entry name" value="Glycosyl hydrolase domain, family 43"/>
    <property type="match status" value="1"/>
</dbReference>
<dbReference type="PANTHER" id="PTHR34106:SF5">
    <property type="entry name" value="GLYCOSIDASE"/>
    <property type="match status" value="1"/>
</dbReference>
<dbReference type="Proteomes" id="UP000647241">
    <property type="component" value="Unassembled WGS sequence"/>
</dbReference>
<reference evidence="4" key="2">
    <citation type="submission" date="2020-09" db="EMBL/GenBank/DDBJ databases">
        <authorList>
            <person name="Sun Q."/>
            <person name="Zhou Y."/>
        </authorList>
    </citation>
    <scope>NUCLEOTIDE SEQUENCE</scope>
    <source>
        <strain evidence="4">CGMCC 1.12997</strain>
    </source>
</reference>
<dbReference type="InterPro" id="IPR023296">
    <property type="entry name" value="Glyco_hydro_beta-prop_sf"/>
</dbReference>
<dbReference type="Pfam" id="PF04041">
    <property type="entry name" value="Glyco_hydro_130"/>
    <property type="match status" value="1"/>
</dbReference>
<evidence type="ECO:0000313" key="4">
    <source>
        <dbReference type="EMBL" id="GGG66195.1"/>
    </source>
</evidence>
<evidence type="ECO:0000256" key="2">
    <source>
        <dbReference type="ARBA" id="ARBA00022679"/>
    </source>
</evidence>
<name>A0A917H3X0_9BACT</name>
<evidence type="ECO:0000256" key="1">
    <source>
        <dbReference type="ARBA" id="ARBA00022676"/>
    </source>
</evidence>
<keyword evidence="5" id="KW-1185">Reference proteome</keyword>
<dbReference type="SUPFAM" id="SSF75005">
    <property type="entry name" value="Arabinanase/levansucrase/invertase"/>
    <property type="match status" value="1"/>
</dbReference>
<sequence>MHYIDPMPPQIKLSAARQIAKAAALLVVLGSTLAFGQQSWTIGPFHRPVTTPVIMPNAQSVFFDPLRQQPVHWEASNTFNPAAIVRNGKIYVLYRAEDDSGPKVIGMHTSRLGLATSGDGVHFTRSGAPVFYPADDAQKDREWPGGVEDPRVVEAPDGSYVLTYTQWNRKSTSIGVATSKDLVHWTKYGPVFPPSDRAAFHSYKSSGIVTQLVNGRLIAARINNKFWMYWGEVEIHLATSPDLIHWTALEDANGDPIVLLKRRDGLFDSGFPEVGPPAVVTKNGIVLLYNGKNGAAHGAAGIDPGAYSVGEALFSADDPAKLLKRTDAPVFRPELPFERSGQYPTGTTFAEGLVYFKGRWMLYYGCADSFVGVAVAENPAP</sequence>
<gene>
    <name evidence="4" type="ORF">GCM10011585_05020</name>
</gene>
<proteinExistence type="inferred from homology"/>
<dbReference type="EMBL" id="BMGT01000001">
    <property type="protein sequence ID" value="GGG66195.1"/>
    <property type="molecule type" value="Genomic_DNA"/>
</dbReference>
<evidence type="ECO:0000256" key="3">
    <source>
        <dbReference type="ARBA" id="ARBA00024356"/>
    </source>
</evidence>
<comment type="caution">
    <text evidence="4">The sequence shown here is derived from an EMBL/GenBank/DDBJ whole genome shotgun (WGS) entry which is preliminary data.</text>
</comment>
<dbReference type="AlphaFoldDB" id="A0A917H3X0"/>